<dbReference type="HOGENOM" id="CLU_158568_0_0_6"/>
<dbReference type="Proteomes" id="UP000030341">
    <property type="component" value="Chromosome 1"/>
</dbReference>
<organism evidence="1 2">
    <name type="scientific">Pseudoalteromonas piratica</name>
    <dbReference type="NCBI Taxonomy" id="1348114"/>
    <lineage>
        <taxon>Bacteria</taxon>
        <taxon>Pseudomonadati</taxon>
        <taxon>Pseudomonadota</taxon>
        <taxon>Gammaproteobacteria</taxon>
        <taxon>Alteromonadales</taxon>
        <taxon>Pseudoalteromonadaceae</taxon>
        <taxon>Pseudoalteromonas</taxon>
    </lineage>
</organism>
<reference evidence="1 2" key="1">
    <citation type="submission" date="2014-11" db="EMBL/GenBank/DDBJ databases">
        <title>Complete Genome Sequence of Pseudoalteromonas sp. Strain OCN003 Isolated from Kaneohe Bay, Oahu, Hawaii.</title>
        <authorList>
            <person name="Beurmann S."/>
            <person name="Videau P."/>
            <person name="Ushijima B."/>
            <person name="Smith A.M."/>
            <person name="Aeby G.S."/>
            <person name="Callahan S.M."/>
            <person name="Belcaid M."/>
        </authorList>
    </citation>
    <scope>NUCLEOTIDE SEQUENCE [LARGE SCALE GENOMIC DNA]</scope>
    <source>
        <strain evidence="1 2">OCN003</strain>
    </source>
</reference>
<accession>A0A0A7EI99</accession>
<proteinExistence type="predicted"/>
<dbReference type="CDD" id="cd06462">
    <property type="entry name" value="Peptidase_S24_S26"/>
    <property type="match status" value="1"/>
</dbReference>
<dbReference type="eggNOG" id="COG2932">
    <property type="taxonomic scope" value="Bacteria"/>
</dbReference>
<evidence type="ECO:0000313" key="1">
    <source>
        <dbReference type="EMBL" id="AIY66268.1"/>
    </source>
</evidence>
<protein>
    <recommendedName>
        <fullName evidence="3">Peptidase S24/S26A/S26B/S26C domain-containing protein</fullName>
    </recommendedName>
</protein>
<dbReference type="KEGG" id="pseo:OM33_02700"/>
<gene>
    <name evidence="1" type="ORF">OM33_02700</name>
</gene>
<keyword evidence="2" id="KW-1185">Reference proteome</keyword>
<evidence type="ECO:0008006" key="3">
    <source>
        <dbReference type="Google" id="ProtNLM"/>
    </source>
</evidence>
<evidence type="ECO:0000313" key="2">
    <source>
        <dbReference type="Proteomes" id="UP000030341"/>
    </source>
</evidence>
<name>A0A0A7EI99_9GAMM</name>
<dbReference type="AlphaFoldDB" id="A0A0A7EI99"/>
<sequence length="83" mass="9154">MSPTIETNSYVLLHNFGTKKHLKKGQIVKVEHSEFGTIIKRIAYQDKNGLYWLAGDDPHTLACCQIGPVNATQITGVLLCNLG</sequence>
<dbReference type="EMBL" id="CP009888">
    <property type="protein sequence ID" value="AIY66268.1"/>
    <property type="molecule type" value="Genomic_DNA"/>
</dbReference>